<dbReference type="Pfam" id="PF03825">
    <property type="entry name" value="Nuc_H_symport"/>
    <property type="match status" value="1"/>
</dbReference>
<comment type="subcellular location">
    <subcellularLocation>
        <location evidence="1">Cell membrane</location>
        <topology evidence="1">Multi-pass membrane protein</topology>
    </subcellularLocation>
</comment>
<evidence type="ECO:0000256" key="7">
    <source>
        <dbReference type="SAM" id="MobiDB-lite"/>
    </source>
</evidence>
<gene>
    <name evidence="10" type="ORF">AREALGSMS7_03824</name>
</gene>
<dbReference type="Proteomes" id="UP000204551">
    <property type="component" value="Chromosome"/>
</dbReference>
<dbReference type="RefSeq" id="WP_093979558.1">
    <property type="nucleotide sequence ID" value="NZ_CP022515.1"/>
</dbReference>
<keyword evidence="3" id="KW-1003">Cell membrane</keyword>
<keyword evidence="4 8" id="KW-0812">Transmembrane</keyword>
<feature type="domain" description="Major facilitator superfamily (MFS) profile" evidence="9">
    <location>
        <begin position="197"/>
        <end position="434"/>
    </location>
</feature>
<dbReference type="GO" id="GO:0015213">
    <property type="term" value="F:uridine transmembrane transporter activity"/>
    <property type="evidence" value="ECO:0007669"/>
    <property type="project" value="TreeGrafter"/>
</dbReference>
<feature type="transmembrane region" description="Helical" evidence="8">
    <location>
        <begin position="333"/>
        <end position="353"/>
    </location>
</feature>
<feature type="transmembrane region" description="Helical" evidence="8">
    <location>
        <begin position="293"/>
        <end position="312"/>
    </location>
</feature>
<accession>A0A221V0W5</accession>
<evidence type="ECO:0000256" key="6">
    <source>
        <dbReference type="ARBA" id="ARBA00023136"/>
    </source>
</evidence>
<dbReference type="GO" id="GO:0015212">
    <property type="term" value="F:cytidine transmembrane transporter activity"/>
    <property type="evidence" value="ECO:0007669"/>
    <property type="project" value="TreeGrafter"/>
</dbReference>
<keyword evidence="2" id="KW-0813">Transport</keyword>
<dbReference type="SUPFAM" id="SSF103473">
    <property type="entry name" value="MFS general substrate transporter"/>
    <property type="match status" value="1"/>
</dbReference>
<dbReference type="EMBL" id="CP022515">
    <property type="protein sequence ID" value="ASO07234.1"/>
    <property type="molecule type" value="Genomic_DNA"/>
</dbReference>
<protein>
    <submittedName>
        <fullName evidence="10">Putative nucleoside transporter YegT</fullName>
    </submittedName>
</protein>
<dbReference type="GO" id="GO:0005886">
    <property type="term" value="C:plasma membrane"/>
    <property type="evidence" value="ECO:0007669"/>
    <property type="project" value="UniProtKB-SubCell"/>
</dbReference>
<evidence type="ECO:0000256" key="1">
    <source>
        <dbReference type="ARBA" id="ARBA00004651"/>
    </source>
</evidence>
<dbReference type="PANTHER" id="PTHR23522:SF4">
    <property type="entry name" value="NUCLEOSIDE PERMEASE NUPG-RELATED"/>
    <property type="match status" value="1"/>
</dbReference>
<feature type="transmembrane region" description="Helical" evidence="8">
    <location>
        <begin position="7"/>
        <end position="25"/>
    </location>
</feature>
<keyword evidence="5 8" id="KW-1133">Transmembrane helix</keyword>
<sequence length="434" mass="48586">MNNSVRLRLSVLMLLEYFIWGAWYVTMGTYLMSSLEVNATQVGAAYANLSIAAIISPFFVGLVADRFFSAQKVLGTLHLMGAATLYYISTVEHFQIFWWLILLYTLLYMPTMSLVNSISFSQMEDPDKEFPRIRVLGTLGWIAAGLLIGFIELETSYMTFRIAAYCSLLLGILSFFLPSTPPTGKSASISAILGLDALVLFKKRSFVVFFVSSILVCIPLAFYYNFANPFLNDVGMENAAAKMTLGQVSELLFMLLMPLAFRRLGIKKMMLIGIFAWVVRYLLFAYGDIGPGIWMLYFGIILHGVCYDFFFVSGQIYIDKKSKPSFRNSAQGLITFATYGVGMFIGSFVSGAVTDKFLVDINGILSYQWESIWLVPAIIALLVGLIFMFFFREKLVGTLKVDNKMPHILPNTDNRGQKDLVDGLTDSADPKTES</sequence>
<evidence type="ECO:0000313" key="11">
    <source>
        <dbReference type="Proteomes" id="UP000204551"/>
    </source>
</evidence>
<feature type="transmembrane region" description="Helical" evidence="8">
    <location>
        <begin position="45"/>
        <end position="64"/>
    </location>
</feature>
<feature type="transmembrane region" description="Helical" evidence="8">
    <location>
        <begin position="96"/>
        <end position="121"/>
    </location>
</feature>
<evidence type="ECO:0000256" key="4">
    <source>
        <dbReference type="ARBA" id="ARBA00022692"/>
    </source>
</evidence>
<dbReference type="STRING" id="616991.GCA_000733925_02072"/>
<dbReference type="PROSITE" id="PS50850">
    <property type="entry name" value="MFS"/>
    <property type="match status" value="1"/>
</dbReference>
<evidence type="ECO:0000256" key="2">
    <source>
        <dbReference type="ARBA" id="ARBA00022448"/>
    </source>
</evidence>
<evidence type="ECO:0000259" key="9">
    <source>
        <dbReference type="PROSITE" id="PS50850"/>
    </source>
</evidence>
<evidence type="ECO:0000256" key="8">
    <source>
        <dbReference type="SAM" id="Phobius"/>
    </source>
</evidence>
<feature type="transmembrane region" description="Helical" evidence="8">
    <location>
        <begin position="157"/>
        <end position="177"/>
    </location>
</feature>
<dbReference type="InterPro" id="IPR004740">
    <property type="entry name" value="Nuc_H_symport"/>
</dbReference>
<feature type="transmembrane region" description="Helical" evidence="8">
    <location>
        <begin position="373"/>
        <end position="391"/>
    </location>
</feature>
<dbReference type="PANTHER" id="PTHR23522">
    <property type="entry name" value="BLL5896 PROTEIN"/>
    <property type="match status" value="1"/>
</dbReference>
<keyword evidence="6 8" id="KW-0472">Membrane</keyword>
<feature type="transmembrane region" description="Helical" evidence="8">
    <location>
        <begin position="73"/>
        <end position="90"/>
    </location>
</feature>
<feature type="transmembrane region" description="Helical" evidence="8">
    <location>
        <begin position="133"/>
        <end position="151"/>
    </location>
</feature>
<organism evidence="10 11">
    <name type="scientific">Arenibacter algicola</name>
    <dbReference type="NCBI Taxonomy" id="616991"/>
    <lineage>
        <taxon>Bacteria</taxon>
        <taxon>Pseudomonadati</taxon>
        <taxon>Bacteroidota</taxon>
        <taxon>Flavobacteriia</taxon>
        <taxon>Flavobacteriales</taxon>
        <taxon>Flavobacteriaceae</taxon>
        <taxon>Arenibacter</taxon>
    </lineage>
</organism>
<dbReference type="Gene3D" id="1.20.1250.20">
    <property type="entry name" value="MFS general substrate transporter like domains"/>
    <property type="match status" value="2"/>
</dbReference>
<feature type="transmembrane region" description="Helical" evidence="8">
    <location>
        <begin position="269"/>
        <end position="287"/>
    </location>
</feature>
<feature type="region of interest" description="Disordered" evidence="7">
    <location>
        <begin position="410"/>
        <end position="434"/>
    </location>
</feature>
<dbReference type="AlphaFoldDB" id="A0A221V0W5"/>
<feature type="transmembrane region" description="Helical" evidence="8">
    <location>
        <begin position="206"/>
        <end position="227"/>
    </location>
</feature>
<evidence type="ECO:0000256" key="3">
    <source>
        <dbReference type="ARBA" id="ARBA00022475"/>
    </source>
</evidence>
<evidence type="ECO:0000313" key="10">
    <source>
        <dbReference type="EMBL" id="ASO07234.1"/>
    </source>
</evidence>
<feature type="transmembrane region" description="Helical" evidence="8">
    <location>
        <begin position="239"/>
        <end position="257"/>
    </location>
</feature>
<dbReference type="InterPro" id="IPR020846">
    <property type="entry name" value="MFS_dom"/>
</dbReference>
<dbReference type="eggNOG" id="COG2814">
    <property type="taxonomic scope" value="Bacteria"/>
</dbReference>
<dbReference type="InterPro" id="IPR036259">
    <property type="entry name" value="MFS_trans_sf"/>
</dbReference>
<reference evidence="10 11" key="1">
    <citation type="submission" date="2017-07" db="EMBL/GenBank/DDBJ databases">
        <title>Genome Sequence of Arenibacter algicola Strain SMS7 Isolated from a culture of the Diatom Skeletonema marinoi.</title>
        <authorList>
            <person name="Topel M."/>
            <person name="Pinder M.I.M."/>
            <person name="Johansson O.N."/>
            <person name="Kourtchenko O."/>
            <person name="Godhe A."/>
            <person name="Clarke A.K."/>
        </authorList>
    </citation>
    <scope>NUCLEOTIDE SEQUENCE [LARGE SCALE GENOMIC DNA]</scope>
    <source>
        <strain evidence="10 11">SMS7</strain>
    </source>
</reference>
<evidence type="ECO:0000256" key="5">
    <source>
        <dbReference type="ARBA" id="ARBA00022989"/>
    </source>
</evidence>
<proteinExistence type="predicted"/>
<name>A0A221V0W5_9FLAO</name>
<dbReference type="KEGG" id="aalg:AREALGSMS7_03824"/>
<dbReference type="CDD" id="cd06177">
    <property type="entry name" value="MFS_NHS"/>
    <property type="match status" value="1"/>
</dbReference>